<sequence length="158" mass="17366">MGKVLVVLALIVCAAGGMLLALALLSHWRTPSLGGPEAGLMACPSQPNCVNSLTGEDRRAVAPFAYQGQADQAWDRLRRLVQSVGGVVQQETEGYLWATFRSPVWRFVDDLELYLDQKNKLIHVRSASRVGYSDLGVNAKRVARLHACWAEERANCSK</sequence>
<keyword evidence="2" id="KW-1185">Reference proteome</keyword>
<evidence type="ECO:0000313" key="1">
    <source>
        <dbReference type="EMBL" id="ACV68728.1"/>
    </source>
</evidence>
<dbReference type="Pfam" id="PF07386">
    <property type="entry name" value="DUF1499"/>
    <property type="match status" value="1"/>
</dbReference>
<dbReference type="PANTHER" id="PTHR34801">
    <property type="entry name" value="EXPRESSED PROTEIN"/>
    <property type="match status" value="1"/>
</dbReference>
<dbReference type="KEGG" id="drt:Dret_1441"/>
<reference evidence="2" key="1">
    <citation type="submission" date="2009-09" db="EMBL/GenBank/DDBJ databases">
        <title>The complete chromosome of Desulfohalobium retbaense DSM 5692.</title>
        <authorList>
            <consortium name="US DOE Joint Genome Institute (JGI-PGF)"/>
            <person name="Lucas S."/>
            <person name="Copeland A."/>
            <person name="Lapidus A."/>
            <person name="Glavina del Rio T."/>
            <person name="Dalin E."/>
            <person name="Tice H."/>
            <person name="Bruce D."/>
            <person name="Goodwin L."/>
            <person name="Pitluck S."/>
            <person name="Kyrpides N."/>
            <person name="Mavromatis K."/>
            <person name="Ivanova N."/>
            <person name="Mikhailova N."/>
            <person name="Munk A.C."/>
            <person name="Brettin T."/>
            <person name="Detter J.C."/>
            <person name="Han C."/>
            <person name="Tapia R."/>
            <person name="Larimer F."/>
            <person name="Land M."/>
            <person name="Hauser L."/>
            <person name="Markowitz V."/>
            <person name="Cheng J.-F."/>
            <person name="Hugenholtz P."/>
            <person name="Woyke T."/>
            <person name="Wu D."/>
            <person name="Spring S."/>
            <person name="Klenk H.-P."/>
            <person name="Eisen J.A."/>
        </authorList>
    </citation>
    <scope>NUCLEOTIDE SEQUENCE [LARGE SCALE GENOMIC DNA]</scope>
    <source>
        <strain evidence="2">DSM 5692</strain>
    </source>
</reference>
<dbReference type="HOGENOM" id="CLU_105603_1_0_7"/>
<dbReference type="PIRSF" id="PIRSF026426">
    <property type="entry name" value="DUF1499"/>
    <property type="match status" value="1"/>
</dbReference>
<evidence type="ECO:0000313" key="2">
    <source>
        <dbReference type="Proteomes" id="UP000001052"/>
    </source>
</evidence>
<gene>
    <name evidence="1" type="ordered locus">Dret_1441</name>
</gene>
<reference evidence="1 2" key="2">
    <citation type="journal article" date="2010" name="Stand. Genomic Sci.">
        <title>Complete genome sequence of Desulfohalobium retbaense type strain (HR(100)).</title>
        <authorList>
            <person name="Spring S."/>
            <person name="Nolan M."/>
            <person name="Lapidus A."/>
            <person name="Glavina Del Rio T."/>
            <person name="Copeland A."/>
            <person name="Tice H."/>
            <person name="Cheng J.F."/>
            <person name="Lucas S."/>
            <person name="Land M."/>
            <person name="Chen F."/>
            <person name="Bruce D."/>
            <person name="Goodwin L."/>
            <person name="Pitluck S."/>
            <person name="Ivanova N."/>
            <person name="Mavromatis K."/>
            <person name="Mikhailova N."/>
            <person name="Pati A."/>
            <person name="Chen A."/>
            <person name="Palaniappan K."/>
            <person name="Hauser L."/>
            <person name="Chang Y.J."/>
            <person name="Jeffries C.D."/>
            <person name="Munk C."/>
            <person name="Kiss H."/>
            <person name="Chain P."/>
            <person name="Han C."/>
            <person name="Brettin T."/>
            <person name="Detter J.C."/>
            <person name="Schuler E."/>
            <person name="Goker M."/>
            <person name="Rohde M."/>
            <person name="Bristow J."/>
            <person name="Eisen J.A."/>
            <person name="Markowitz V."/>
            <person name="Hugenholtz P."/>
            <person name="Kyrpides N.C."/>
            <person name="Klenk H.P."/>
        </authorList>
    </citation>
    <scope>NUCLEOTIDE SEQUENCE [LARGE SCALE GENOMIC DNA]</scope>
    <source>
        <strain evidence="1 2">DSM 5692</strain>
    </source>
</reference>
<dbReference type="STRING" id="485915.Dret_1441"/>
<dbReference type="EMBL" id="CP001734">
    <property type="protein sequence ID" value="ACV68728.1"/>
    <property type="molecule type" value="Genomic_DNA"/>
</dbReference>
<dbReference type="InterPro" id="IPR010865">
    <property type="entry name" value="DUF1499"/>
</dbReference>
<dbReference type="AlphaFoldDB" id="C8X2T1"/>
<dbReference type="RefSeq" id="WP_015751875.1">
    <property type="nucleotide sequence ID" value="NC_013223.1"/>
</dbReference>
<name>C8X2T1_DESRD</name>
<accession>C8X2T1</accession>
<dbReference type="eggNOG" id="COG4446">
    <property type="taxonomic scope" value="Bacteria"/>
</dbReference>
<dbReference type="PANTHER" id="PTHR34801:SF6">
    <property type="entry name" value="SLL1620 PROTEIN"/>
    <property type="match status" value="1"/>
</dbReference>
<proteinExistence type="predicted"/>
<evidence type="ECO:0008006" key="3">
    <source>
        <dbReference type="Google" id="ProtNLM"/>
    </source>
</evidence>
<organism evidence="1 2">
    <name type="scientific">Desulfohalobium retbaense (strain ATCC 49708 / DSM 5692 / JCM 16813 / HR100)</name>
    <dbReference type="NCBI Taxonomy" id="485915"/>
    <lineage>
        <taxon>Bacteria</taxon>
        <taxon>Pseudomonadati</taxon>
        <taxon>Thermodesulfobacteriota</taxon>
        <taxon>Desulfovibrionia</taxon>
        <taxon>Desulfovibrionales</taxon>
        <taxon>Desulfohalobiaceae</taxon>
        <taxon>Desulfohalobium</taxon>
    </lineage>
</organism>
<dbReference type="OrthoDB" id="9793534at2"/>
<protein>
    <recommendedName>
        <fullName evidence="3">DUF1499 domain-containing protein</fullName>
    </recommendedName>
</protein>
<dbReference type="Proteomes" id="UP000001052">
    <property type="component" value="Chromosome"/>
</dbReference>